<keyword evidence="1" id="KW-0812">Transmembrane</keyword>
<gene>
    <name evidence="2" type="ORF">B0T25DRAFT_426025</name>
</gene>
<proteinExistence type="predicted"/>
<reference evidence="2" key="2">
    <citation type="submission" date="2023-06" db="EMBL/GenBank/DDBJ databases">
        <authorList>
            <consortium name="Lawrence Berkeley National Laboratory"/>
            <person name="Haridas S."/>
            <person name="Hensen N."/>
            <person name="Bonometti L."/>
            <person name="Westerberg I."/>
            <person name="Brannstrom I.O."/>
            <person name="Guillou S."/>
            <person name="Cros-Aarteil S."/>
            <person name="Calhoun S."/>
            <person name="Kuo A."/>
            <person name="Mondo S."/>
            <person name="Pangilinan J."/>
            <person name="Riley R."/>
            <person name="Labutti K."/>
            <person name="Andreopoulos B."/>
            <person name="Lipzen A."/>
            <person name="Chen C."/>
            <person name="Yanf M."/>
            <person name="Daum C."/>
            <person name="Ng V."/>
            <person name="Clum A."/>
            <person name="Steindorff A."/>
            <person name="Ohm R."/>
            <person name="Martin F."/>
            <person name="Silar P."/>
            <person name="Natvig D."/>
            <person name="Lalanne C."/>
            <person name="Gautier V."/>
            <person name="Ament-Velasquez S.L."/>
            <person name="Kruys A."/>
            <person name="Hutchinson M.I."/>
            <person name="Powell A.J."/>
            <person name="Barry K."/>
            <person name="Miller A.N."/>
            <person name="Grigoriev I.V."/>
            <person name="Debuchy R."/>
            <person name="Gladieux P."/>
            <person name="Thoren M.H."/>
            <person name="Johannesson H."/>
        </authorList>
    </citation>
    <scope>NUCLEOTIDE SEQUENCE</scope>
    <source>
        <strain evidence="2">CBS 955.72</strain>
    </source>
</reference>
<evidence type="ECO:0000313" key="2">
    <source>
        <dbReference type="EMBL" id="KAK3357860.1"/>
    </source>
</evidence>
<reference evidence="2" key="1">
    <citation type="journal article" date="2023" name="Mol. Phylogenet. Evol.">
        <title>Genome-scale phylogeny and comparative genomics of the fungal order Sordariales.</title>
        <authorList>
            <person name="Hensen N."/>
            <person name="Bonometti L."/>
            <person name="Westerberg I."/>
            <person name="Brannstrom I.O."/>
            <person name="Guillou S."/>
            <person name="Cros-Aarteil S."/>
            <person name="Calhoun S."/>
            <person name="Haridas S."/>
            <person name="Kuo A."/>
            <person name="Mondo S."/>
            <person name="Pangilinan J."/>
            <person name="Riley R."/>
            <person name="LaButti K."/>
            <person name="Andreopoulos B."/>
            <person name="Lipzen A."/>
            <person name="Chen C."/>
            <person name="Yan M."/>
            <person name="Daum C."/>
            <person name="Ng V."/>
            <person name="Clum A."/>
            <person name="Steindorff A."/>
            <person name="Ohm R.A."/>
            <person name="Martin F."/>
            <person name="Silar P."/>
            <person name="Natvig D.O."/>
            <person name="Lalanne C."/>
            <person name="Gautier V."/>
            <person name="Ament-Velasquez S.L."/>
            <person name="Kruys A."/>
            <person name="Hutchinson M.I."/>
            <person name="Powell A.J."/>
            <person name="Barry K."/>
            <person name="Miller A.N."/>
            <person name="Grigoriev I.V."/>
            <person name="Debuchy R."/>
            <person name="Gladieux P."/>
            <person name="Hiltunen Thoren M."/>
            <person name="Johannesson H."/>
        </authorList>
    </citation>
    <scope>NUCLEOTIDE SEQUENCE</scope>
    <source>
        <strain evidence="2">CBS 955.72</strain>
    </source>
</reference>
<keyword evidence="3" id="KW-1185">Reference proteome</keyword>
<dbReference type="PANTHER" id="PTHR35043">
    <property type="entry name" value="TRANSCRIPTION FACTOR DOMAIN-CONTAINING PROTEIN"/>
    <property type="match status" value="1"/>
</dbReference>
<dbReference type="Proteomes" id="UP001275084">
    <property type="component" value="Unassembled WGS sequence"/>
</dbReference>
<keyword evidence="1" id="KW-0472">Membrane</keyword>
<protein>
    <submittedName>
        <fullName evidence="2">Uncharacterized protein</fullName>
    </submittedName>
</protein>
<evidence type="ECO:0000313" key="3">
    <source>
        <dbReference type="Proteomes" id="UP001275084"/>
    </source>
</evidence>
<accession>A0AAJ0HN10</accession>
<organism evidence="2 3">
    <name type="scientific">Lasiosphaeria hispida</name>
    <dbReference type="NCBI Taxonomy" id="260671"/>
    <lineage>
        <taxon>Eukaryota</taxon>
        <taxon>Fungi</taxon>
        <taxon>Dikarya</taxon>
        <taxon>Ascomycota</taxon>
        <taxon>Pezizomycotina</taxon>
        <taxon>Sordariomycetes</taxon>
        <taxon>Sordariomycetidae</taxon>
        <taxon>Sordariales</taxon>
        <taxon>Lasiosphaeriaceae</taxon>
        <taxon>Lasiosphaeria</taxon>
    </lineage>
</organism>
<feature type="transmembrane region" description="Helical" evidence="1">
    <location>
        <begin position="25"/>
        <end position="43"/>
    </location>
</feature>
<feature type="transmembrane region" description="Helical" evidence="1">
    <location>
        <begin position="80"/>
        <end position="98"/>
    </location>
</feature>
<evidence type="ECO:0000256" key="1">
    <source>
        <dbReference type="SAM" id="Phobius"/>
    </source>
</evidence>
<dbReference type="AlphaFoldDB" id="A0AAJ0HN10"/>
<name>A0AAJ0HN10_9PEZI</name>
<feature type="non-terminal residue" evidence="2">
    <location>
        <position position="114"/>
    </location>
</feature>
<keyword evidence="1" id="KW-1133">Transmembrane helix</keyword>
<comment type="caution">
    <text evidence="2">The sequence shown here is derived from an EMBL/GenBank/DDBJ whole genome shotgun (WGS) entry which is preliminary data.</text>
</comment>
<sequence>MNSVFQAPKNSTPVWRPEPTSRGSFDILSTSIITLIACLWTAVHLNVPKKPCGDAPENSDKTGKFFLLVRKNHFLWRKCAWVVLGIFAPEFVAYAAFLQHREARKLFKDVNAAL</sequence>
<dbReference type="EMBL" id="JAUIQD010000003">
    <property type="protein sequence ID" value="KAK3357860.1"/>
    <property type="molecule type" value="Genomic_DNA"/>
</dbReference>
<dbReference type="PANTHER" id="PTHR35043:SF9">
    <property type="match status" value="1"/>
</dbReference>